<sequence length="495" mass="54779">MSVVYDVIMGTLLFLMVMFATCWAAPQDLSGKVFVFPKESNTDRVRLLTSQTKFSSVTTCLRFKTDLTRNYGLFSLSTSAQSNDFVLFKINSDDVIRMHARGEATDFLSLSFAPNTWHSMCATWRSDNGLAQLWVDGKATIKRYIKAGPITGAPIITLGQKQGTHGGSFDAKQSFIGMITKVHLWDYIIPTAEIKRYMDDKHFISGNVFNWGALQYEITGQVLVDEESEVMGGEVEATPVLPSDEVDSIIVVRFEQQTVRQVLDKVQVFVNGNGLFSFLRGSSSLIGGALQVVFEVHGDDPRQKIVHHYNTDILPTCLHAIQPVELGLDDELVVTGDIEEGSACSGATEEEGLFVRYLSVPLIPSLLFRQSPLRFGCSHHRQHRQLSSDGRVAAAAPQRPQRRHFLFTSAAGSLNGPVPVGSLVFRREGTFSSSSGERGRKVRYWVAGTMVSMETDGLEIVGGWSGKGELNRIVPARRTTKETWSTLEEKTGIIL</sequence>
<dbReference type="SUPFAM" id="SSF49899">
    <property type="entry name" value="Concanavalin A-like lectins/glucanases"/>
    <property type="match status" value="1"/>
</dbReference>
<accession>A0A5J5DE86</accession>
<evidence type="ECO:0000256" key="7">
    <source>
        <dbReference type="ARBA" id="ARBA00023157"/>
    </source>
</evidence>
<comment type="caution">
    <text evidence="9">Lacks conserved residue(s) required for the propagation of feature annotation.</text>
</comment>
<dbReference type="PROSITE" id="PS51828">
    <property type="entry name" value="PTX_2"/>
    <property type="match status" value="1"/>
</dbReference>
<keyword evidence="6" id="KW-0106">Calcium</keyword>
<dbReference type="Gene3D" id="2.60.120.200">
    <property type="match status" value="1"/>
</dbReference>
<keyword evidence="3" id="KW-0964">Secreted</keyword>
<keyword evidence="5 10" id="KW-0732">Signal</keyword>
<dbReference type="SMART" id="SM00159">
    <property type="entry name" value="PTX"/>
    <property type="match status" value="1"/>
</dbReference>
<protein>
    <recommendedName>
        <fullName evidence="11">Pentraxin (PTX) domain-containing protein</fullName>
    </recommendedName>
</protein>
<evidence type="ECO:0000256" key="9">
    <source>
        <dbReference type="PROSITE-ProRule" id="PRU01172"/>
    </source>
</evidence>
<dbReference type="InterPro" id="IPR051005">
    <property type="entry name" value="Pentraxin_domain"/>
</dbReference>
<comment type="similarity">
    <text evidence="8">Belongs to the pentraxin family.</text>
</comment>
<evidence type="ECO:0000259" key="11">
    <source>
        <dbReference type="PROSITE" id="PS51828"/>
    </source>
</evidence>
<dbReference type="GO" id="GO:0046872">
    <property type="term" value="F:metal ion binding"/>
    <property type="evidence" value="ECO:0007669"/>
    <property type="project" value="UniProtKB-KW"/>
</dbReference>
<keyword evidence="7" id="KW-1015">Disulfide bond</keyword>
<proteinExistence type="inferred from homology"/>
<keyword evidence="13" id="KW-1185">Reference proteome</keyword>
<keyword evidence="4" id="KW-0479">Metal-binding</keyword>
<organism evidence="12 13">
    <name type="scientific">Etheostoma spectabile</name>
    <name type="common">orangethroat darter</name>
    <dbReference type="NCBI Taxonomy" id="54343"/>
    <lineage>
        <taxon>Eukaryota</taxon>
        <taxon>Metazoa</taxon>
        <taxon>Chordata</taxon>
        <taxon>Craniata</taxon>
        <taxon>Vertebrata</taxon>
        <taxon>Euteleostomi</taxon>
        <taxon>Actinopterygii</taxon>
        <taxon>Neopterygii</taxon>
        <taxon>Teleostei</taxon>
        <taxon>Neoteleostei</taxon>
        <taxon>Acanthomorphata</taxon>
        <taxon>Eupercaria</taxon>
        <taxon>Perciformes</taxon>
        <taxon>Percoidei</taxon>
        <taxon>Percidae</taxon>
        <taxon>Etheostomatinae</taxon>
        <taxon>Etheostoma</taxon>
    </lineage>
</organism>
<feature type="signal peptide" evidence="10">
    <location>
        <begin position="1"/>
        <end position="24"/>
    </location>
</feature>
<name>A0A5J5DE86_9PERO</name>
<dbReference type="PANTHER" id="PTHR45869:SF7">
    <property type="entry name" value="C-REACTIVE PROTEIN"/>
    <property type="match status" value="1"/>
</dbReference>
<dbReference type="PRINTS" id="PR00895">
    <property type="entry name" value="PENTAXIN"/>
</dbReference>
<feature type="domain" description="Pentraxin (PTX)" evidence="11">
    <location>
        <begin position="30"/>
        <end position="230"/>
    </location>
</feature>
<dbReference type="InterPro" id="IPR001759">
    <property type="entry name" value="PTX_dom"/>
</dbReference>
<dbReference type="AlphaFoldDB" id="A0A5J5DE86"/>
<evidence type="ECO:0000313" key="12">
    <source>
        <dbReference type="EMBL" id="KAA8591631.1"/>
    </source>
</evidence>
<dbReference type="Pfam" id="PF00354">
    <property type="entry name" value="Pentaxin"/>
    <property type="match status" value="1"/>
</dbReference>
<evidence type="ECO:0000256" key="5">
    <source>
        <dbReference type="ARBA" id="ARBA00022729"/>
    </source>
</evidence>
<evidence type="ECO:0000256" key="10">
    <source>
        <dbReference type="SAM" id="SignalP"/>
    </source>
</evidence>
<dbReference type="Proteomes" id="UP000327493">
    <property type="component" value="Chromosome 6"/>
</dbReference>
<feature type="chain" id="PRO_5023894870" description="Pentraxin (PTX) domain-containing protein" evidence="10">
    <location>
        <begin position="25"/>
        <end position="495"/>
    </location>
</feature>
<comment type="cofactor">
    <cofactor evidence="1">
        <name>Ca(2+)</name>
        <dbReference type="ChEBI" id="CHEBI:29108"/>
    </cofactor>
</comment>
<gene>
    <name evidence="12" type="ORF">FQN60_017005</name>
</gene>
<comment type="subcellular location">
    <subcellularLocation>
        <location evidence="2">Secreted</location>
    </subcellularLocation>
</comment>
<reference evidence="12 13" key="1">
    <citation type="submission" date="2019-08" db="EMBL/GenBank/DDBJ databases">
        <title>A chromosome-level genome assembly, high-density linkage maps, and genome scans reveal the genomic architecture of hybrid incompatibilities underlying speciation via character displacement in darters (Percidae: Etheostominae).</title>
        <authorList>
            <person name="Moran R.L."/>
            <person name="Catchen J.M."/>
            <person name="Fuller R.C."/>
        </authorList>
    </citation>
    <scope>NUCLEOTIDE SEQUENCE [LARGE SCALE GENOMIC DNA]</scope>
    <source>
        <strain evidence="12">EspeVRDwgs_2016</strain>
        <tissue evidence="12">Muscle</tissue>
    </source>
</reference>
<comment type="caution">
    <text evidence="12">The sequence shown here is derived from an EMBL/GenBank/DDBJ whole genome shotgun (WGS) entry which is preliminary data.</text>
</comment>
<evidence type="ECO:0000256" key="4">
    <source>
        <dbReference type="ARBA" id="ARBA00022723"/>
    </source>
</evidence>
<evidence type="ECO:0000256" key="3">
    <source>
        <dbReference type="ARBA" id="ARBA00022525"/>
    </source>
</evidence>
<evidence type="ECO:0000256" key="8">
    <source>
        <dbReference type="ARBA" id="ARBA00038102"/>
    </source>
</evidence>
<evidence type="ECO:0000313" key="13">
    <source>
        <dbReference type="Proteomes" id="UP000327493"/>
    </source>
</evidence>
<dbReference type="GO" id="GO:0005576">
    <property type="term" value="C:extracellular region"/>
    <property type="evidence" value="ECO:0007669"/>
    <property type="project" value="UniProtKB-SubCell"/>
</dbReference>
<evidence type="ECO:0000256" key="6">
    <source>
        <dbReference type="ARBA" id="ARBA00022837"/>
    </source>
</evidence>
<dbReference type="EMBL" id="VOFY01000006">
    <property type="protein sequence ID" value="KAA8591631.1"/>
    <property type="molecule type" value="Genomic_DNA"/>
</dbReference>
<evidence type="ECO:0000256" key="1">
    <source>
        <dbReference type="ARBA" id="ARBA00001913"/>
    </source>
</evidence>
<dbReference type="InterPro" id="IPR013320">
    <property type="entry name" value="ConA-like_dom_sf"/>
</dbReference>
<evidence type="ECO:0000256" key="2">
    <source>
        <dbReference type="ARBA" id="ARBA00004613"/>
    </source>
</evidence>
<dbReference type="PANTHER" id="PTHR45869">
    <property type="entry name" value="C-REACTIVE PROTEIN-RELATED"/>
    <property type="match status" value="1"/>
</dbReference>